<accession>A0A1Q9EGJ2</accession>
<dbReference type="InterPro" id="IPR011992">
    <property type="entry name" value="EF-hand-dom_pair"/>
</dbReference>
<evidence type="ECO:0000256" key="3">
    <source>
        <dbReference type="SAM" id="Phobius"/>
    </source>
</evidence>
<comment type="caution">
    <text evidence="6">The sequence shown here is derived from an EMBL/GenBank/DDBJ whole genome shotgun (WGS) entry which is preliminary data.</text>
</comment>
<feature type="transmembrane region" description="Helical" evidence="3">
    <location>
        <begin position="186"/>
        <end position="207"/>
    </location>
</feature>
<dbReference type="Gene3D" id="1.10.238.10">
    <property type="entry name" value="EF-hand"/>
    <property type="match status" value="1"/>
</dbReference>
<evidence type="ECO:0000313" key="6">
    <source>
        <dbReference type="EMBL" id="OLQ06511.1"/>
    </source>
</evidence>
<feature type="signal peptide" evidence="4">
    <location>
        <begin position="1"/>
        <end position="25"/>
    </location>
</feature>
<feature type="compositionally biased region" description="Low complexity" evidence="2">
    <location>
        <begin position="628"/>
        <end position="639"/>
    </location>
</feature>
<feature type="compositionally biased region" description="Polar residues" evidence="2">
    <location>
        <begin position="66"/>
        <end position="82"/>
    </location>
</feature>
<feature type="transmembrane region" description="Helical" evidence="3">
    <location>
        <begin position="537"/>
        <end position="566"/>
    </location>
</feature>
<evidence type="ECO:0000259" key="5">
    <source>
        <dbReference type="PROSITE" id="PS50222"/>
    </source>
</evidence>
<evidence type="ECO:0000256" key="2">
    <source>
        <dbReference type="SAM" id="MobiDB-lite"/>
    </source>
</evidence>
<reference evidence="6 7" key="1">
    <citation type="submission" date="2016-02" db="EMBL/GenBank/DDBJ databases">
        <title>Genome analysis of coral dinoflagellate symbionts highlights evolutionary adaptations to a symbiotic lifestyle.</title>
        <authorList>
            <person name="Aranda M."/>
            <person name="Li Y."/>
            <person name="Liew Y.J."/>
            <person name="Baumgarten S."/>
            <person name="Simakov O."/>
            <person name="Wilson M."/>
            <person name="Piel J."/>
            <person name="Ashoor H."/>
            <person name="Bougouffa S."/>
            <person name="Bajic V.B."/>
            <person name="Ryu T."/>
            <person name="Ravasi T."/>
            <person name="Bayer T."/>
            <person name="Micklem G."/>
            <person name="Kim H."/>
            <person name="Bhak J."/>
            <person name="Lajeunesse T.C."/>
            <person name="Voolstra C.R."/>
        </authorList>
    </citation>
    <scope>NUCLEOTIDE SEQUENCE [LARGE SCALE GENOMIC DNA]</scope>
    <source>
        <strain evidence="6 7">CCMP2467</strain>
    </source>
</reference>
<evidence type="ECO:0000313" key="7">
    <source>
        <dbReference type="Proteomes" id="UP000186817"/>
    </source>
</evidence>
<dbReference type="InterPro" id="IPR018247">
    <property type="entry name" value="EF_Hand_1_Ca_BS"/>
</dbReference>
<feature type="transmembrane region" description="Helical" evidence="3">
    <location>
        <begin position="481"/>
        <end position="502"/>
    </location>
</feature>
<evidence type="ECO:0000256" key="1">
    <source>
        <dbReference type="ARBA" id="ARBA00022837"/>
    </source>
</evidence>
<keyword evidence="3" id="KW-0472">Membrane</keyword>
<keyword evidence="1" id="KW-0106">Calcium</keyword>
<dbReference type="InterPro" id="IPR002048">
    <property type="entry name" value="EF_hand_dom"/>
</dbReference>
<keyword evidence="3" id="KW-0812">Transmembrane</keyword>
<dbReference type="PROSITE" id="PS50222">
    <property type="entry name" value="EF_HAND_2"/>
    <property type="match status" value="1"/>
</dbReference>
<feature type="transmembrane region" description="Helical" evidence="3">
    <location>
        <begin position="301"/>
        <end position="326"/>
    </location>
</feature>
<dbReference type="EMBL" id="LSRX01000158">
    <property type="protein sequence ID" value="OLQ06511.1"/>
    <property type="molecule type" value="Genomic_DNA"/>
</dbReference>
<dbReference type="SUPFAM" id="SSF47473">
    <property type="entry name" value="EF-hand"/>
    <property type="match status" value="1"/>
</dbReference>
<protein>
    <recommendedName>
        <fullName evidence="5">EF-hand domain-containing protein</fullName>
    </recommendedName>
</protein>
<feature type="region of interest" description="Disordered" evidence="2">
    <location>
        <begin position="66"/>
        <end position="88"/>
    </location>
</feature>
<dbReference type="GO" id="GO:0005509">
    <property type="term" value="F:calcium ion binding"/>
    <property type="evidence" value="ECO:0007669"/>
    <property type="project" value="InterPro"/>
</dbReference>
<dbReference type="OrthoDB" id="414060at2759"/>
<feature type="transmembrane region" description="Helical" evidence="3">
    <location>
        <begin position="246"/>
        <end position="263"/>
    </location>
</feature>
<feature type="domain" description="EF-hand" evidence="5">
    <location>
        <begin position="682"/>
        <end position="717"/>
    </location>
</feature>
<organism evidence="6 7">
    <name type="scientific">Symbiodinium microadriaticum</name>
    <name type="common">Dinoflagellate</name>
    <name type="synonym">Zooxanthella microadriatica</name>
    <dbReference type="NCBI Taxonomy" id="2951"/>
    <lineage>
        <taxon>Eukaryota</taxon>
        <taxon>Sar</taxon>
        <taxon>Alveolata</taxon>
        <taxon>Dinophyceae</taxon>
        <taxon>Suessiales</taxon>
        <taxon>Symbiodiniaceae</taxon>
        <taxon>Symbiodinium</taxon>
    </lineage>
</organism>
<feature type="region of interest" description="Disordered" evidence="2">
    <location>
        <begin position="617"/>
        <end position="639"/>
    </location>
</feature>
<name>A0A1Q9EGJ2_SYMMI</name>
<keyword evidence="7" id="KW-1185">Reference proteome</keyword>
<proteinExistence type="predicted"/>
<evidence type="ECO:0000256" key="4">
    <source>
        <dbReference type="SAM" id="SignalP"/>
    </source>
</evidence>
<dbReference type="Proteomes" id="UP000186817">
    <property type="component" value="Unassembled WGS sequence"/>
</dbReference>
<feature type="transmembrane region" description="Helical" evidence="3">
    <location>
        <begin position="270"/>
        <end position="289"/>
    </location>
</feature>
<dbReference type="PROSITE" id="PS00018">
    <property type="entry name" value="EF_HAND_1"/>
    <property type="match status" value="1"/>
</dbReference>
<keyword evidence="4" id="KW-0732">Signal</keyword>
<feature type="chain" id="PRO_5012118847" description="EF-hand domain-containing protein" evidence="4">
    <location>
        <begin position="26"/>
        <end position="765"/>
    </location>
</feature>
<sequence length="765" mass="85127">MAKSLPWWGVAAFLLVAMDFDNIDIEDVIGASVTQRDVEPEFFEETARRLAEEGWYKPDPDEFDFSATSPPSEFHSTTQPSGLHSEDGEKIVEGTTNLTVKNVKLMRHGSLVLPFQSPAQILANHSLQVTVPCLDFFTFQLITPCGNLTLPREGIQFSTAFGKYTMPGADFLQPSLRKTERELSQYTVLFIVLAVVGWFCYTFWLIYHDHEDDEDDEEDPKNPLHHDEQKARLDPMSPEFIAPGNIYRLLAVLHPGIIGFRAWGGYAFRAAIVAYMQLWMPFQIITNTFKRWHWLGIKSPLWFLANAGTFVAMVTALGSLCGMFAARCTAHIYRGAEANIYILSHYNPGENDSKRSSIRSSVSSQQSPLHLDHLEASNSIPSLTGASSLQRMARVAGAQETLDGAYTTINEGIGTATGTVNKGIDTVNKGINQAYATYSRIEKPRFSRWAIDFNEFIWCNVAMGLNVLMSVMLEFCMFLKVATYTGRIGNVAMTAVSLYFIFDLDDRVMEADPKLRQKYRRAVAAQTEPKLKEHHPWMIPTIASLSAAFVNLTVPLGLIGIVLIAWKREKDGFVIGGELPKDFRLEVRDKVPLAVPASLAAQAGQIELTESNLMKDQETYTPCSKTRSSPTSTAASESEACSPARGRVLARIFEVYADPANSNFVDMDIVKGFFKELGYGEISDEDAKIILETADADKDQRIGIDDFRMMVPFGQPAHDARRTGRFVYGLRLASPSRTCGLNLHRRGGGAQPAQCHPEAESSVKM</sequence>
<dbReference type="AlphaFoldDB" id="A0A1Q9EGJ2"/>
<keyword evidence="3" id="KW-1133">Transmembrane helix</keyword>
<gene>
    <name evidence="6" type="ORF">AK812_SmicGene10170</name>
</gene>
<feature type="region of interest" description="Disordered" evidence="2">
    <location>
        <begin position="745"/>
        <end position="765"/>
    </location>
</feature>